<reference evidence="2" key="1">
    <citation type="submission" date="2021-03" db="EMBL/GenBank/DDBJ databases">
        <title>Draft genome sequence of rust myrtle Austropuccinia psidii MF-1, a brazilian biotype.</title>
        <authorList>
            <person name="Quecine M.C."/>
            <person name="Pachon D.M.R."/>
            <person name="Bonatelli M.L."/>
            <person name="Correr F.H."/>
            <person name="Franceschini L.M."/>
            <person name="Leite T.F."/>
            <person name="Margarido G.R.A."/>
            <person name="Almeida C.A."/>
            <person name="Ferrarezi J.A."/>
            <person name="Labate C.A."/>
        </authorList>
    </citation>
    <scope>NUCLEOTIDE SEQUENCE</scope>
    <source>
        <strain evidence="2">MF-1</strain>
    </source>
</reference>
<feature type="region of interest" description="Disordered" evidence="1">
    <location>
        <begin position="230"/>
        <end position="277"/>
    </location>
</feature>
<comment type="caution">
    <text evidence="2">The sequence shown here is derived from an EMBL/GenBank/DDBJ whole genome shotgun (WGS) entry which is preliminary data.</text>
</comment>
<sequence>MPLSSKPFGHKWISGNYHPHGFMEGQSLYNNPDFQKITDPDIRSQIIVCETFLKGFKDGSRKALGLESKSSWAIYSDTPVLKPEQEKFAIQWLKEHLPEHEGSQELEKELKFITWSLNRVKLTTGTWWSSLDLNAWQQHGYNYQVMIQVGDLLQFDSTARLSPKKLGKAAKQLPASIRELTSTEFLALKAVRNEKGQSLYELRSQELLTYLHNQIRRGSYYRGKIKQLQFSPDSKSDTKQGINQDLPLTQKGTIPRREMSGSVTAPMPATTDDIIPDEPPLLPEPKVPNHSPRDTHFRFIPEHQGTITPGFIEKIIGRRVPAVPAYWKHPKHGN</sequence>
<feature type="compositionally biased region" description="Polar residues" evidence="1">
    <location>
        <begin position="230"/>
        <end position="252"/>
    </location>
</feature>
<evidence type="ECO:0000313" key="2">
    <source>
        <dbReference type="EMBL" id="MBW0507970.1"/>
    </source>
</evidence>
<dbReference type="EMBL" id="AVOT02020028">
    <property type="protein sequence ID" value="MBW0507970.1"/>
    <property type="molecule type" value="Genomic_DNA"/>
</dbReference>
<accession>A0A9Q3HNF1</accession>
<protein>
    <submittedName>
        <fullName evidence="2">Uncharacterized protein</fullName>
    </submittedName>
</protein>
<dbReference type="AlphaFoldDB" id="A0A9Q3HNF1"/>
<organism evidence="2 3">
    <name type="scientific">Austropuccinia psidii MF-1</name>
    <dbReference type="NCBI Taxonomy" id="1389203"/>
    <lineage>
        <taxon>Eukaryota</taxon>
        <taxon>Fungi</taxon>
        <taxon>Dikarya</taxon>
        <taxon>Basidiomycota</taxon>
        <taxon>Pucciniomycotina</taxon>
        <taxon>Pucciniomycetes</taxon>
        <taxon>Pucciniales</taxon>
        <taxon>Sphaerophragmiaceae</taxon>
        <taxon>Austropuccinia</taxon>
    </lineage>
</organism>
<evidence type="ECO:0000256" key="1">
    <source>
        <dbReference type="SAM" id="MobiDB-lite"/>
    </source>
</evidence>
<keyword evidence="3" id="KW-1185">Reference proteome</keyword>
<dbReference type="Proteomes" id="UP000765509">
    <property type="component" value="Unassembled WGS sequence"/>
</dbReference>
<gene>
    <name evidence="2" type="ORF">O181_047685</name>
</gene>
<proteinExistence type="predicted"/>
<evidence type="ECO:0000313" key="3">
    <source>
        <dbReference type="Proteomes" id="UP000765509"/>
    </source>
</evidence>
<name>A0A9Q3HNF1_9BASI</name>